<evidence type="ECO:0000313" key="3">
    <source>
        <dbReference type="Proteomes" id="UP000078397"/>
    </source>
</evidence>
<dbReference type="PANTHER" id="PTHR39697">
    <property type="entry name" value="RICIN B LECTIN DOMAIN-CONTAINING PROTEIN-RELATED"/>
    <property type="match status" value="1"/>
</dbReference>
<evidence type="ECO:0000256" key="1">
    <source>
        <dbReference type="SAM" id="MobiDB-lite"/>
    </source>
</evidence>
<keyword evidence="3" id="KW-1185">Reference proteome</keyword>
<feature type="compositionally biased region" description="Acidic residues" evidence="1">
    <location>
        <begin position="147"/>
        <end position="182"/>
    </location>
</feature>
<protein>
    <submittedName>
        <fullName evidence="2">Nucleoplasmin domain-containing protein</fullName>
    </submittedName>
</protein>
<organism evidence="2 3">
    <name type="scientific">Pochonia chlamydosporia 170</name>
    <dbReference type="NCBI Taxonomy" id="1380566"/>
    <lineage>
        <taxon>Eukaryota</taxon>
        <taxon>Fungi</taxon>
        <taxon>Dikarya</taxon>
        <taxon>Ascomycota</taxon>
        <taxon>Pezizomycotina</taxon>
        <taxon>Sordariomycetes</taxon>
        <taxon>Hypocreomycetidae</taxon>
        <taxon>Hypocreales</taxon>
        <taxon>Clavicipitaceae</taxon>
        <taxon>Pochonia</taxon>
    </lineage>
</organism>
<dbReference type="Proteomes" id="UP000078397">
    <property type="component" value="Unassembled WGS sequence"/>
</dbReference>
<dbReference type="RefSeq" id="XP_018146683.1">
    <property type="nucleotide sequence ID" value="XM_018282278.1"/>
</dbReference>
<evidence type="ECO:0000313" key="2">
    <source>
        <dbReference type="EMBL" id="OAQ70146.1"/>
    </source>
</evidence>
<dbReference type="OrthoDB" id="5289641at2759"/>
<comment type="caution">
    <text evidence="2">The sequence shown here is derived from an EMBL/GenBank/DDBJ whole genome shotgun (WGS) entry which is preliminary data.</text>
</comment>
<accession>A0A179FWU2</accession>
<feature type="region of interest" description="Disordered" evidence="1">
    <location>
        <begin position="141"/>
        <end position="182"/>
    </location>
</feature>
<dbReference type="KEGG" id="pchm:VFPPC_02666"/>
<dbReference type="GeneID" id="28846272"/>
<dbReference type="EMBL" id="LSBJ02000002">
    <property type="protein sequence ID" value="OAQ70146.1"/>
    <property type="molecule type" value="Genomic_DNA"/>
</dbReference>
<name>A0A179FWU2_METCM</name>
<dbReference type="AlphaFoldDB" id="A0A179FWU2"/>
<reference evidence="2 3" key="1">
    <citation type="journal article" date="2016" name="PLoS Pathog.">
        <title>Biosynthesis of antibiotic leucinostatins in bio-control fungus Purpureocillium lilacinum and their inhibition on phytophthora revealed by genome mining.</title>
        <authorList>
            <person name="Wang G."/>
            <person name="Liu Z."/>
            <person name="Lin R."/>
            <person name="Li E."/>
            <person name="Mao Z."/>
            <person name="Ling J."/>
            <person name="Yang Y."/>
            <person name="Yin W.B."/>
            <person name="Xie B."/>
        </authorList>
    </citation>
    <scope>NUCLEOTIDE SEQUENCE [LARGE SCALE GENOMIC DNA]</scope>
    <source>
        <strain evidence="2">170</strain>
    </source>
</reference>
<proteinExistence type="predicted"/>
<sequence length="182" mass="20382">MSKKDNLDKILGPSATRDAVPQPNQTYVILERSSSAAIAIVDGKLRLEEDLSQAGNCYWRSVEKDGWMGFYETELERFLGHDFWWNFTAEGTEQGEYGSFVPRRHPDGGYVLLAPRLGGLLQVVAGKDGGLKAAKEGGTAWEFVRVDDDDEEEDEEDEEEEEGDEDVNGVEEVDDEEEKKTS</sequence>
<dbReference type="PANTHER" id="PTHR39697:SF1">
    <property type="entry name" value="RICIN B LECTIN DOMAIN-CONTAINING PROTEIN"/>
    <property type="match status" value="1"/>
</dbReference>
<gene>
    <name evidence="2" type="ORF">VFPPC_02666</name>
</gene>